<dbReference type="PROSITE" id="PS50042">
    <property type="entry name" value="CNMP_BINDING_3"/>
    <property type="match status" value="1"/>
</dbReference>
<evidence type="ECO:0008006" key="11">
    <source>
        <dbReference type="Google" id="ProtNLM"/>
    </source>
</evidence>
<dbReference type="InterPro" id="IPR014710">
    <property type="entry name" value="RmlC-like_jellyroll"/>
</dbReference>
<keyword evidence="4 6" id="KW-0472">Membrane</keyword>
<dbReference type="InterPro" id="IPR052706">
    <property type="entry name" value="Membrane-Transporter-like"/>
</dbReference>
<feature type="transmembrane region" description="Helical" evidence="6">
    <location>
        <begin position="478"/>
        <end position="509"/>
    </location>
</feature>
<proteinExistence type="predicted"/>
<evidence type="ECO:0000256" key="5">
    <source>
        <dbReference type="SAM" id="MobiDB-lite"/>
    </source>
</evidence>
<comment type="subcellular location">
    <subcellularLocation>
        <location evidence="1">Membrane</location>
        <topology evidence="1">Multi-pass membrane protein</topology>
    </subcellularLocation>
</comment>
<evidence type="ECO:0000256" key="2">
    <source>
        <dbReference type="ARBA" id="ARBA00022692"/>
    </source>
</evidence>
<name>A0A8K1CKU8_PYTOL</name>
<dbReference type="InterPro" id="IPR018490">
    <property type="entry name" value="cNMP-bd_dom_sf"/>
</dbReference>
<feature type="domain" description="Cyclic nucleotide-binding" evidence="7">
    <location>
        <begin position="726"/>
        <end position="852"/>
    </location>
</feature>
<feature type="transmembrane region" description="Helical" evidence="6">
    <location>
        <begin position="131"/>
        <end position="153"/>
    </location>
</feature>
<evidence type="ECO:0000256" key="6">
    <source>
        <dbReference type="SAM" id="Phobius"/>
    </source>
</evidence>
<dbReference type="PANTHER" id="PTHR43310:SF2">
    <property type="entry name" value="SLC26A_SULP TRANSPORTER DOMAIN-CONTAINING PROTEIN"/>
    <property type="match status" value="1"/>
</dbReference>
<dbReference type="SUPFAM" id="SSF51206">
    <property type="entry name" value="cAMP-binding domain-like"/>
    <property type="match status" value="1"/>
</dbReference>
<dbReference type="Proteomes" id="UP000794436">
    <property type="component" value="Unassembled WGS sequence"/>
</dbReference>
<dbReference type="Pfam" id="PF00916">
    <property type="entry name" value="Sulfate_transp"/>
    <property type="match status" value="1"/>
</dbReference>
<dbReference type="Pfam" id="PF01740">
    <property type="entry name" value="STAS"/>
    <property type="match status" value="1"/>
</dbReference>
<feature type="transmembrane region" description="Helical" evidence="6">
    <location>
        <begin position="285"/>
        <end position="310"/>
    </location>
</feature>
<dbReference type="GO" id="GO:0016020">
    <property type="term" value="C:membrane"/>
    <property type="evidence" value="ECO:0007669"/>
    <property type="project" value="UniProtKB-SubCell"/>
</dbReference>
<feature type="transmembrane region" description="Helical" evidence="6">
    <location>
        <begin position="218"/>
        <end position="239"/>
    </location>
</feature>
<dbReference type="PROSITE" id="PS50801">
    <property type="entry name" value="STAS"/>
    <property type="match status" value="1"/>
</dbReference>
<dbReference type="InterPro" id="IPR002645">
    <property type="entry name" value="STAS_dom"/>
</dbReference>
<feature type="transmembrane region" description="Helical" evidence="6">
    <location>
        <begin position="93"/>
        <end position="116"/>
    </location>
</feature>
<reference evidence="9" key="1">
    <citation type="submission" date="2019-03" db="EMBL/GenBank/DDBJ databases">
        <title>Long read genome sequence of the mycoparasitic Pythium oligandrum ATCC 38472 isolated from sugarbeet rhizosphere.</title>
        <authorList>
            <person name="Gaulin E."/>
        </authorList>
    </citation>
    <scope>NUCLEOTIDE SEQUENCE</scope>
    <source>
        <strain evidence="9">ATCC 38472_TT</strain>
    </source>
</reference>
<gene>
    <name evidence="9" type="ORF">Poli38472_009277</name>
</gene>
<organism evidence="9 10">
    <name type="scientific">Pythium oligandrum</name>
    <name type="common">Mycoparasitic fungus</name>
    <dbReference type="NCBI Taxonomy" id="41045"/>
    <lineage>
        <taxon>Eukaryota</taxon>
        <taxon>Sar</taxon>
        <taxon>Stramenopiles</taxon>
        <taxon>Oomycota</taxon>
        <taxon>Peronosporomycetes</taxon>
        <taxon>Pythiales</taxon>
        <taxon>Pythiaceae</taxon>
        <taxon>Pythium</taxon>
    </lineage>
</organism>
<dbReference type="SUPFAM" id="SSF52091">
    <property type="entry name" value="SpoIIaa-like"/>
    <property type="match status" value="1"/>
</dbReference>
<keyword evidence="10" id="KW-1185">Reference proteome</keyword>
<dbReference type="AlphaFoldDB" id="A0A8K1CKU8"/>
<feature type="transmembrane region" description="Helical" evidence="6">
    <location>
        <begin position="447"/>
        <end position="466"/>
    </location>
</feature>
<protein>
    <recommendedName>
        <fullName evidence="11">Sulfate Permease (SulP) Family</fullName>
    </recommendedName>
</protein>
<dbReference type="CDD" id="cd00038">
    <property type="entry name" value="CAP_ED"/>
    <property type="match status" value="1"/>
</dbReference>
<evidence type="ECO:0000313" key="10">
    <source>
        <dbReference type="Proteomes" id="UP000794436"/>
    </source>
</evidence>
<dbReference type="Gene3D" id="3.30.750.24">
    <property type="entry name" value="STAS domain"/>
    <property type="match status" value="1"/>
</dbReference>
<feature type="region of interest" description="Disordered" evidence="5">
    <location>
        <begin position="1"/>
        <end position="78"/>
    </location>
</feature>
<evidence type="ECO:0000313" key="9">
    <source>
        <dbReference type="EMBL" id="TMW65110.1"/>
    </source>
</evidence>
<feature type="transmembrane region" description="Helical" evidence="6">
    <location>
        <begin position="160"/>
        <end position="179"/>
    </location>
</feature>
<dbReference type="InterPro" id="IPR000595">
    <property type="entry name" value="cNMP-bd_dom"/>
</dbReference>
<comment type="caution">
    <text evidence="9">The sequence shown here is derived from an EMBL/GenBank/DDBJ whole genome shotgun (WGS) entry which is preliminary data.</text>
</comment>
<dbReference type="PANTHER" id="PTHR43310">
    <property type="entry name" value="SULFATE TRANSPORTER YBAR-RELATED"/>
    <property type="match status" value="1"/>
</dbReference>
<feature type="domain" description="STAS" evidence="8">
    <location>
        <begin position="533"/>
        <end position="696"/>
    </location>
</feature>
<dbReference type="Gene3D" id="2.60.120.10">
    <property type="entry name" value="Jelly Rolls"/>
    <property type="match status" value="1"/>
</dbReference>
<accession>A0A8K1CKU8</accession>
<dbReference type="Pfam" id="PF00027">
    <property type="entry name" value="cNMP_binding"/>
    <property type="match status" value="1"/>
</dbReference>
<feature type="transmembrane region" description="Helical" evidence="6">
    <location>
        <begin position="259"/>
        <end position="278"/>
    </location>
</feature>
<dbReference type="OrthoDB" id="409725at2759"/>
<feature type="transmembrane region" description="Helical" evidence="6">
    <location>
        <begin position="185"/>
        <end position="206"/>
    </location>
</feature>
<sequence>MFSPALSGAARSRLRTPRQQQQRQQRSNSAHDGGNARFQRGSWADASSPIPVTIPRDQKRNTESQRLLSRNDNGRAKRGSWTASIDKAKLANALMYGIINSILTIPCMYGYAAIIFSHHDFVTFMPSLSKLVMFSSVVHQIMFTLLSTLPFAIGQVQDAGLIFLSAMATSICATLGESVPLETKVATVVVVIGIATASLGLCLVLIGRFKLAGLVSYLPMPVVGGYLAYIGLFCLYAGLSLSTGLVINDFTSLLQLWNVEYILLSIPGITGGIVLLVVSQRCENMFALPACILGMPLFFYVVMWLCGASISDARDYGWISPDSPPASFIQMWDLFDFSQVQWHVLPQQLTTWLGMVFVVAFSSCLDVAAIEMDMGSQLDINHELSSVGWSNVVSGIFGGYTGSYIFSQTIFTYRSKTNSRIVGVCVILSEFAIVLLPLSVMSYVPRFFFAATLIFIAIDLMVEWLIHVYHKVLLREYIVLWASFIAINWVSLELGMLLGIGFAILNFLLGYSQVKVVNRAFKRSTAVRKYAARTLLAQKRDAIVYLELHGYLFFGSSVRILEDVQKAVHVRKMNAPEVLRPAQRNNSFAGGKYAMPMTPILNQHYEVMVECLDGSPALEPEGLATEFVVMDFSRVSGMDATAARSSFMILQQLCKRHGITVLFADTLPEIQHMLQQNEIAEPTDFFPTADIALEFCENQLLEATEPTSHLSVTELDLGIQTLLHRFMGEVDNSTYFEGVERFFKRKTAPEGHVFYRVGEFPDSFFFLASGRVALFMNQDGSSSHEKTLHLLEHVIPGAMFGEVDFFGRQSRLMAAKAMNKSVVYELTRTHYEAMQRDAPDLWNRLREVVIHSMALAITNTTCINSCNNAITL</sequence>
<evidence type="ECO:0000259" key="8">
    <source>
        <dbReference type="PROSITE" id="PS50801"/>
    </source>
</evidence>
<dbReference type="InterPro" id="IPR011547">
    <property type="entry name" value="SLC26A/SulP_dom"/>
</dbReference>
<feature type="transmembrane region" description="Helical" evidence="6">
    <location>
        <begin position="421"/>
        <end position="441"/>
    </location>
</feature>
<evidence type="ECO:0000259" key="7">
    <source>
        <dbReference type="PROSITE" id="PS50042"/>
    </source>
</evidence>
<keyword evidence="3 6" id="KW-1133">Transmembrane helix</keyword>
<keyword evidence="2 6" id="KW-0812">Transmembrane</keyword>
<feature type="compositionally biased region" description="Low complexity" evidence="5">
    <location>
        <begin position="17"/>
        <end position="26"/>
    </location>
</feature>
<dbReference type="InterPro" id="IPR036513">
    <property type="entry name" value="STAS_dom_sf"/>
</dbReference>
<feature type="transmembrane region" description="Helical" evidence="6">
    <location>
        <begin position="352"/>
        <end position="370"/>
    </location>
</feature>
<evidence type="ECO:0000256" key="4">
    <source>
        <dbReference type="ARBA" id="ARBA00023136"/>
    </source>
</evidence>
<evidence type="ECO:0000256" key="1">
    <source>
        <dbReference type="ARBA" id="ARBA00004141"/>
    </source>
</evidence>
<evidence type="ECO:0000256" key="3">
    <source>
        <dbReference type="ARBA" id="ARBA00022989"/>
    </source>
</evidence>
<dbReference type="EMBL" id="SPLM01000038">
    <property type="protein sequence ID" value="TMW65110.1"/>
    <property type="molecule type" value="Genomic_DNA"/>
</dbReference>